<dbReference type="GO" id="GO:0000150">
    <property type="term" value="F:DNA strand exchange activity"/>
    <property type="evidence" value="ECO:0007669"/>
    <property type="project" value="InterPro"/>
</dbReference>
<dbReference type="InterPro" id="IPR006119">
    <property type="entry name" value="Resolv_N"/>
</dbReference>
<feature type="coiled-coil region" evidence="1">
    <location>
        <begin position="412"/>
        <end position="470"/>
    </location>
</feature>
<comment type="caution">
    <text evidence="3">The sequence shown here is derived from an EMBL/GenBank/DDBJ whole genome shotgun (WGS) entry which is preliminary data.</text>
</comment>
<dbReference type="PROSITE" id="PS51736">
    <property type="entry name" value="RECOMBINASES_3"/>
    <property type="match status" value="1"/>
</dbReference>
<dbReference type="InterPro" id="IPR025827">
    <property type="entry name" value="Zn_ribbon_recom_dom"/>
</dbReference>
<proteinExistence type="predicted"/>
<dbReference type="Proteomes" id="UP000050277">
    <property type="component" value="Unassembled WGS sequence"/>
</dbReference>
<dbReference type="Pfam" id="PF00239">
    <property type="entry name" value="Resolvase"/>
    <property type="match status" value="1"/>
</dbReference>
<name>A0A0P6XJI9_9CHLR</name>
<dbReference type="GO" id="GO:0003677">
    <property type="term" value="F:DNA binding"/>
    <property type="evidence" value="ECO:0007669"/>
    <property type="project" value="InterPro"/>
</dbReference>
<dbReference type="STRING" id="70996.SE18_24385"/>
<keyword evidence="1" id="KW-0175">Coiled coil</keyword>
<organism evidence="3 4">
    <name type="scientific">Herpetosiphon geysericola</name>
    <dbReference type="NCBI Taxonomy" id="70996"/>
    <lineage>
        <taxon>Bacteria</taxon>
        <taxon>Bacillati</taxon>
        <taxon>Chloroflexota</taxon>
        <taxon>Chloroflexia</taxon>
        <taxon>Herpetosiphonales</taxon>
        <taxon>Herpetosiphonaceae</taxon>
        <taxon>Herpetosiphon</taxon>
    </lineage>
</organism>
<evidence type="ECO:0000259" key="2">
    <source>
        <dbReference type="PROSITE" id="PS51736"/>
    </source>
</evidence>
<dbReference type="AlphaFoldDB" id="A0A0P6XJI9"/>
<dbReference type="PANTHER" id="PTHR30461">
    <property type="entry name" value="DNA-INVERTASE FROM LAMBDOID PROPHAGE"/>
    <property type="match status" value="1"/>
</dbReference>
<feature type="domain" description="Resolvase/invertase-type recombinase catalytic" evidence="2">
    <location>
        <begin position="2"/>
        <end position="148"/>
    </location>
</feature>
<protein>
    <recommendedName>
        <fullName evidence="2">Resolvase/invertase-type recombinase catalytic domain-containing protein</fullName>
    </recommendedName>
</protein>
<dbReference type="SUPFAM" id="SSF53041">
    <property type="entry name" value="Resolvase-like"/>
    <property type="match status" value="1"/>
</dbReference>
<evidence type="ECO:0000256" key="1">
    <source>
        <dbReference type="SAM" id="Coils"/>
    </source>
</evidence>
<dbReference type="InterPro" id="IPR050639">
    <property type="entry name" value="SSR_resolvase"/>
</dbReference>
<dbReference type="RefSeq" id="WP_054537082.1">
    <property type="nucleotide sequence ID" value="NZ_LGKP01000040.1"/>
</dbReference>
<dbReference type="InterPro" id="IPR036162">
    <property type="entry name" value="Resolvase-like_N_sf"/>
</dbReference>
<reference evidence="3 4" key="1">
    <citation type="submission" date="2015-07" db="EMBL/GenBank/DDBJ databases">
        <title>Whole genome sequence of Herpetosiphon geysericola DSM 7119.</title>
        <authorList>
            <person name="Hemp J."/>
            <person name="Ward L.M."/>
            <person name="Pace L.A."/>
            <person name="Fischer W.W."/>
        </authorList>
    </citation>
    <scope>NUCLEOTIDE SEQUENCE [LARGE SCALE GENOMIC DNA]</scope>
    <source>
        <strain evidence="3 4">DSM 7119</strain>
    </source>
</reference>
<evidence type="ECO:0000313" key="3">
    <source>
        <dbReference type="EMBL" id="KPL80199.1"/>
    </source>
</evidence>
<dbReference type="Gene3D" id="3.40.50.1390">
    <property type="entry name" value="Resolvase, N-terminal catalytic domain"/>
    <property type="match status" value="1"/>
</dbReference>
<dbReference type="CDD" id="cd00338">
    <property type="entry name" value="Ser_Recombinase"/>
    <property type="match status" value="1"/>
</dbReference>
<dbReference type="Pfam" id="PF13408">
    <property type="entry name" value="Zn_ribbon_recom"/>
    <property type="match status" value="1"/>
</dbReference>
<dbReference type="EMBL" id="LGKP01000040">
    <property type="protein sequence ID" value="KPL80199.1"/>
    <property type="molecule type" value="Genomic_DNA"/>
</dbReference>
<sequence length="567" mass="63816">MKTAHYIRYSSDQQTRGASLQSQLDALRRASDQHGETVTKLYIDQAESGTTTRRSEYQQMLADAAAGFFQRIRCESLDRSHRDVMAWKQFEHDMQRLGVDIVFNDESPGMTDDSRSFMRDIKAALAADEIRRTSQRTYARQKTRIERGHRYGGAAPYGLAFDGTGYKPNPDTYPILLWILEQRGLGMGYLRITRLLNTAQTPYGRPDTPGMLQWIAKPTQERVDPTTGAIIDVVKPQPTNIWNMSTIRHICRQAIDGIYAGQLQWGREHNRTNKVSDGQAKTVLKVALPSGPLIPTDLIERVRVAEFAIPNYALNARGIFLMKLHCGECGLLIHGNTSGTHRKGKRYYYRIYACNGRGAYAGQCTMPRVRAYRLEGAVVKAVVQYATAQHAAFDQQLTAAADRTRATLVHGIEALERQRAVVQAEFTSLTQRVLHHALTASLVQAINAQAEALEAKLATMDDQRTTLTRAIETLDEQARSLRAAFFDGMLTTRILAQLDDPTVIERLRNPITKLVKHAELRRVDGELRVALTMRTVAFCENEQDTDKGSWLLLAQSLPGMPRCLRRD</sequence>
<evidence type="ECO:0000313" key="4">
    <source>
        <dbReference type="Proteomes" id="UP000050277"/>
    </source>
</evidence>
<dbReference type="PANTHER" id="PTHR30461:SF23">
    <property type="entry name" value="DNA RECOMBINASE-RELATED"/>
    <property type="match status" value="1"/>
</dbReference>
<dbReference type="SMART" id="SM00857">
    <property type="entry name" value="Resolvase"/>
    <property type="match status" value="1"/>
</dbReference>
<keyword evidence="4" id="KW-1185">Reference proteome</keyword>
<gene>
    <name evidence="3" type="ORF">SE18_24385</name>
</gene>
<dbReference type="OrthoDB" id="9811097at2"/>
<accession>A0A0P6XJI9</accession>